<evidence type="ECO:0000313" key="2">
    <source>
        <dbReference type="Proteomes" id="UP000217005"/>
    </source>
</evidence>
<reference evidence="1 2" key="1">
    <citation type="submission" date="2017-05" db="EMBL/GenBank/DDBJ databases">
        <title>Complete and WGS of Bordetella genogroups.</title>
        <authorList>
            <person name="Spilker T."/>
            <person name="LiPuma J."/>
        </authorList>
    </citation>
    <scope>NUCLEOTIDE SEQUENCE [LARGE SCALE GENOMIC DNA]</scope>
    <source>
        <strain evidence="1 2">AU17610</strain>
    </source>
</reference>
<sequence length="162" mass="17143">MARQAAGQAMPAVLPPAWRARFDGVRDTLAALAARWRGAQADPGLALDAWVRAVDAEQDAPLVTSGDADAGFGLLLVVLLNRPGVDFDGGELVLAEQRPRMQTRPHVVPLRQGDLAVIAAAGRPVQGARGPYRVTARHGVARVRGGTRIALMAGWPLARVHV</sequence>
<name>A0A261SVF1_9BORD</name>
<dbReference type="InterPro" id="IPR018655">
    <property type="entry name" value="DUF2086"/>
</dbReference>
<protein>
    <recommendedName>
        <fullName evidence="3">Fe2OG dioxygenase domain-containing protein</fullName>
    </recommendedName>
</protein>
<dbReference type="AlphaFoldDB" id="A0A261SVF1"/>
<dbReference type="EMBL" id="NEVL01000001">
    <property type="protein sequence ID" value="OZI41135.1"/>
    <property type="molecule type" value="Genomic_DNA"/>
</dbReference>
<evidence type="ECO:0000313" key="1">
    <source>
        <dbReference type="EMBL" id="OZI41135.1"/>
    </source>
</evidence>
<dbReference type="Proteomes" id="UP000217005">
    <property type="component" value="Unassembled WGS sequence"/>
</dbReference>
<accession>A0A261SVF1</accession>
<evidence type="ECO:0008006" key="3">
    <source>
        <dbReference type="Google" id="ProtNLM"/>
    </source>
</evidence>
<proteinExistence type="predicted"/>
<dbReference type="OrthoDB" id="9781972at2"/>
<comment type="caution">
    <text evidence="1">The sequence shown here is derived from an EMBL/GenBank/DDBJ whole genome shotgun (WGS) entry which is preliminary data.</text>
</comment>
<dbReference type="Pfam" id="PF09859">
    <property type="entry name" value="Oxygenase-NA"/>
    <property type="match status" value="1"/>
</dbReference>
<dbReference type="Gene3D" id="2.60.120.620">
    <property type="entry name" value="q2cbj1_9rhob like domain"/>
    <property type="match status" value="1"/>
</dbReference>
<organism evidence="1 2">
    <name type="scientific">Bordetella genomosp. 1</name>
    <dbReference type="NCBI Taxonomy" id="1395607"/>
    <lineage>
        <taxon>Bacteria</taxon>
        <taxon>Pseudomonadati</taxon>
        <taxon>Pseudomonadota</taxon>
        <taxon>Betaproteobacteria</taxon>
        <taxon>Burkholderiales</taxon>
        <taxon>Alcaligenaceae</taxon>
        <taxon>Bordetella</taxon>
    </lineage>
</organism>
<gene>
    <name evidence="1" type="ORF">CEG14_01900</name>
</gene>